<keyword evidence="4" id="KW-1185">Reference proteome</keyword>
<evidence type="ECO:0000313" key="3">
    <source>
        <dbReference type="EMBL" id="MBC5685340.1"/>
    </source>
</evidence>
<accession>A0ABR7GD32</accession>
<evidence type="ECO:0000256" key="1">
    <source>
        <dbReference type="ARBA" id="ARBA00022723"/>
    </source>
</evidence>
<feature type="region of interest" description="Disordered" evidence="2">
    <location>
        <begin position="192"/>
        <end position="284"/>
    </location>
</feature>
<gene>
    <name evidence="3" type="ORF">H8R94_01700</name>
</gene>
<dbReference type="RefSeq" id="WP_186853685.1">
    <property type="nucleotide sequence ID" value="NZ_JACOPG010000001.1"/>
</dbReference>
<keyword evidence="1" id="KW-0479">Metal-binding</keyword>
<evidence type="ECO:0008006" key="5">
    <source>
        <dbReference type="Google" id="ProtNLM"/>
    </source>
</evidence>
<name>A0ABR7GD32_9FIRM</name>
<dbReference type="PROSITE" id="PS00202">
    <property type="entry name" value="RUBREDOXIN"/>
    <property type="match status" value="1"/>
</dbReference>
<dbReference type="InterPro" id="IPR018527">
    <property type="entry name" value="Rubredoxin_Fe_BS"/>
</dbReference>
<sequence>MKNKLKLITFTMIGIMLFSGCGTTKNATKSEKTYNYNKEYQTAANHFEDCILDDDTYVSLKKDLSTYEDKNLKKLSKKDAKALKSTIKDIEEYYEASAETIQNTLAQIGQVYPTDEGFYDDNFKSTTTALFQEFNTLFEAGHYKKAADKLNEITSSYTSYVESKGTTVSADVTVDANKTASIKVVIASNKNSTKDSANKGTSGSTYTENPVANAGNNGNTNNASTSNNNASSNGTIANTNTTSNANTASTNNKNNTPSSNTGSSNSSGNINNSNHNSNTSTPAPTRIPYSWTCPECGAVITGYKGEDDNVNEHAHMHTDEEANAQLYRSQAQAAYGQAQADALDAGQPWNTNMHDWCLANGWDVDRMNADAIKYGWGTL</sequence>
<feature type="compositionally biased region" description="Low complexity" evidence="2">
    <location>
        <begin position="212"/>
        <end position="284"/>
    </location>
</feature>
<dbReference type="EMBL" id="JACOPG010000001">
    <property type="protein sequence ID" value="MBC5685340.1"/>
    <property type="molecule type" value="Genomic_DNA"/>
</dbReference>
<organism evidence="3 4">
    <name type="scientific">Roseburia lenta</name>
    <dbReference type="NCBI Taxonomy" id="2763061"/>
    <lineage>
        <taxon>Bacteria</taxon>
        <taxon>Bacillati</taxon>
        <taxon>Bacillota</taxon>
        <taxon>Clostridia</taxon>
        <taxon>Lachnospirales</taxon>
        <taxon>Lachnospiraceae</taxon>
        <taxon>Roseburia</taxon>
    </lineage>
</organism>
<reference evidence="3 4" key="1">
    <citation type="submission" date="2020-08" db="EMBL/GenBank/DDBJ databases">
        <title>Genome public.</title>
        <authorList>
            <person name="Liu C."/>
            <person name="Sun Q."/>
        </authorList>
    </citation>
    <scope>NUCLEOTIDE SEQUENCE [LARGE SCALE GENOMIC DNA]</scope>
    <source>
        <strain evidence="3 4">NSJ-9</strain>
    </source>
</reference>
<dbReference type="PROSITE" id="PS51257">
    <property type="entry name" value="PROKAR_LIPOPROTEIN"/>
    <property type="match status" value="1"/>
</dbReference>
<proteinExistence type="predicted"/>
<feature type="compositionally biased region" description="Polar residues" evidence="2">
    <location>
        <begin position="198"/>
        <end position="210"/>
    </location>
</feature>
<protein>
    <recommendedName>
        <fullName evidence="5">C2H2-type domain-containing protein</fullName>
    </recommendedName>
</protein>
<comment type="caution">
    <text evidence="3">The sequence shown here is derived from an EMBL/GenBank/DDBJ whole genome shotgun (WGS) entry which is preliminary data.</text>
</comment>
<evidence type="ECO:0000256" key="2">
    <source>
        <dbReference type="SAM" id="MobiDB-lite"/>
    </source>
</evidence>
<evidence type="ECO:0000313" key="4">
    <source>
        <dbReference type="Proteomes" id="UP000643810"/>
    </source>
</evidence>
<dbReference type="Proteomes" id="UP000643810">
    <property type="component" value="Unassembled WGS sequence"/>
</dbReference>